<sequence>MRSCLQLSCFIFPFILVLSVLGVPTSVGVVRGNNVYDSIQGRTTPSFPDQPPSCPICAKDYPSISGCAEAAPVLQNFTNVIFNPGAFIDVIRCACVDTFQAVFPQCVDCFIKTGQEDILNTPDLPGVVEGMRNVCAVASSLLGNVSATNGESTPSDNVPPPSPTNSAPAQILERILMTTVTAVLIILIGFIVL</sequence>
<keyword evidence="1" id="KW-0472">Membrane</keyword>
<accession>A0A8H7C5T3</accession>
<feature type="transmembrane region" description="Helical" evidence="1">
    <location>
        <begin position="175"/>
        <end position="192"/>
    </location>
</feature>
<evidence type="ECO:0000256" key="2">
    <source>
        <dbReference type="SAM" id="SignalP"/>
    </source>
</evidence>
<evidence type="ECO:0000313" key="4">
    <source>
        <dbReference type="Proteomes" id="UP000629468"/>
    </source>
</evidence>
<keyword evidence="1" id="KW-1133">Transmembrane helix</keyword>
<comment type="caution">
    <text evidence="3">The sequence shown here is derived from an EMBL/GenBank/DDBJ whole genome shotgun (WGS) entry which is preliminary data.</text>
</comment>
<name>A0A8H7C5T3_AGABI</name>
<feature type="chain" id="PRO_5034866793" evidence="2">
    <location>
        <begin position="23"/>
        <end position="193"/>
    </location>
</feature>
<dbReference type="Proteomes" id="UP000629468">
    <property type="component" value="Unassembled WGS sequence"/>
</dbReference>
<evidence type="ECO:0000256" key="1">
    <source>
        <dbReference type="SAM" id="Phobius"/>
    </source>
</evidence>
<reference evidence="3 4" key="1">
    <citation type="journal article" name="Sci. Rep.">
        <title>Telomere-to-telomere assembled and centromere annotated genomes of the two main subspecies of the button mushroom Agaricus bisporus reveal especially polymorphic chromosome ends.</title>
        <authorList>
            <person name="Sonnenberg A.S.M."/>
            <person name="Sedaghat-Telgerd N."/>
            <person name="Lavrijssen B."/>
            <person name="Ohm R.A."/>
            <person name="Hendrickx P.M."/>
            <person name="Scholtmeijer K."/>
            <person name="Baars J.J.P."/>
            <person name="van Peer A."/>
        </authorList>
    </citation>
    <scope>NUCLEOTIDE SEQUENCE [LARGE SCALE GENOMIC DNA]</scope>
    <source>
        <strain evidence="3 4">H119_p4</strain>
    </source>
</reference>
<keyword evidence="2" id="KW-0732">Signal</keyword>
<dbReference type="AlphaFoldDB" id="A0A8H7C5T3"/>
<organism evidence="3 4">
    <name type="scientific">Agaricus bisporus var. burnettii</name>
    <dbReference type="NCBI Taxonomy" id="192524"/>
    <lineage>
        <taxon>Eukaryota</taxon>
        <taxon>Fungi</taxon>
        <taxon>Dikarya</taxon>
        <taxon>Basidiomycota</taxon>
        <taxon>Agaricomycotina</taxon>
        <taxon>Agaricomycetes</taxon>
        <taxon>Agaricomycetidae</taxon>
        <taxon>Agaricales</taxon>
        <taxon>Agaricineae</taxon>
        <taxon>Agaricaceae</taxon>
        <taxon>Agaricus</taxon>
    </lineage>
</organism>
<keyword evidence="1" id="KW-0812">Transmembrane</keyword>
<feature type="signal peptide" evidence="2">
    <location>
        <begin position="1"/>
        <end position="22"/>
    </location>
</feature>
<dbReference type="EMBL" id="JABXXO010000012">
    <property type="protein sequence ID" value="KAF7762486.1"/>
    <property type="molecule type" value="Genomic_DNA"/>
</dbReference>
<proteinExistence type="predicted"/>
<evidence type="ECO:0000313" key="3">
    <source>
        <dbReference type="EMBL" id="KAF7762486.1"/>
    </source>
</evidence>
<gene>
    <name evidence="3" type="ORF">Agabi119p4_9079</name>
</gene>
<protein>
    <submittedName>
        <fullName evidence="3">Uncharacterized protein</fullName>
    </submittedName>
</protein>